<protein>
    <recommendedName>
        <fullName evidence="3">DUF4177 domain-containing protein</fullName>
    </recommendedName>
</protein>
<dbReference type="RefSeq" id="WP_073082215.1">
    <property type="nucleotide sequence ID" value="NZ_FQXV01000017.1"/>
</dbReference>
<reference evidence="1 2" key="1">
    <citation type="submission" date="2016-11" db="EMBL/GenBank/DDBJ databases">
        <authorList>
            <person name="Jaros S."/>
            <person name="Januszkiewicz K."/>
            <person name="Wedrychowicz H."/>
        </authorList>
    </citation>
    <scope>NUCLEOTIDE SEQUENCE [LARGE SCALE GENOMIC DNA]</scope>
    <source>
        <strain evidence="1 2">DSM 10068</strain>
    </source>
</reference>
<dbReference type="OrthoDB" id="5432776at2"/>
<dbReference type="InterPro" id="IPR025234">
    <property type="entry name" value="YjzH-like"/>
</dbReference>
<name>A0A1M5ZDI4_9FIRM</name>
<evidence type="ECO:0000313" key="2">
    <source>
        <dbReference type="Proteomes" id="UP000183995"/>
    </source>
</evidence>
<dbReference type="Proteomes" id="UP000183995">
    <property type="component" value="Unassembled WGS sequence"/>
</dbReference>
<dbReference type="STRING" id="1123282.SAMN02745823_03544"/>
<dbReference type="AlphaFoldDB" id="A0A1M5ZDI4"/>
<proteinExistence type="predicted"/>
<dbReference type="Pfam" id="PF13783">
    <property type="entry name" value="DUF4177"/>
    <property type="match status" value="1"/>
</dbReference>
<organism evidence="1 2">
    <name type="scientific">Sporobacter termitidis DSM 10068</name>
    <dbReference type="NCBI Taxonomy" id="1123282"/>
    <lineage>
        <taxon>Bacteria</taxon>
        <taxon>Bacillati</taxon>
        <taxon>Bacillota</taxon>
        <taxon>Clostridia</taxon>
        <taxon>Eubacteriales</taxon>
        <taxon>Oscillospiraceae</taxon>
        <taxon>Sporobacter</taxon>
    </lineage>
</organism>
<sequence>MEKFEYKTLFTDAKGVFGGRVDQSTFQNELNELGLQGWELVSTVAAAQSYGRTRWIISILKRKLQ</sequence>
<dbReference type="EMBL" id="FQXV01000017">
    <property type="protein sequence ID" value="SHI22063.1"/>
    <property type="molecule type" value="Genomic_DNA"/>
</dbReference>
<accession>A0A1M5ZDI4</accession>
<gene>
    <name evidence="1" type="ORF">SAMN02745823_03544</name>
</gene>
<evidence type="ECO:0008006" key="3">
    <source>
        <dbReference type="Google" id="ProtNLM"/>
    </source>
</evidence>
<evidence type="ECO:0000313" key="1">
    <source>
        <dbReference type="EMBL" id="SHI22063.1"/>
    </source>
</evidence>
<keyword evidence="2" id="KW-1185">Reference proteome</keyword>